<dbReference type="EMBL" id="JQZW01000012">
    <property type="protein sequence ID" value="KGN97544.1"/>
    <property type="molecule type" value="Genomic_DNA"/>
</dbReference>
<dbReference type="SUPFAM" id="SSF52980">
    <property type="entry name" value="Restriction endonuclease-like"/>
    <property type="match status" value="1"/>
</dbReference>
<name>A0A0A2GAQ9_9PORP</name>
<dbReference type="Pfam" id="PF12705">
    <property type="entry name" value="PDDEXK_1"/>
    <property type="match status" value="1"/>
</dbReference>
<dbReference type="InterPro" id="IPR038726">
    <property type="entry name" value="PDDEXK_AddAB-type"/>
</dbReference>
<dbReference type="Proteomes" id="UP000030134">
    <property type="component" value="Unassembled WGS sequence"/>
</dbReference>
<dbReference type="InterPro" id="IPR027417">
    <property type="entry name" value="P-loop_NTPase"/>
</dbReference>
<evidence type="ECO:0000313" key="2">
    <source>
        <dbReference type="EMBL" id="KGN97544.1"/>
    </source>
</evidence>
<dbReference type="InterPro" id="IPR011335">
    <property type="entry name" value="Restrct_endonuc-II-like"/>
</dbReference>
<dbReference type="AlphaFoldDB" id="A0A0A2GAQ9"/>
<keyword evidence="3" id="KW-1185">Reference proteome</keyword>
<dbReference type="SUPFAM" id="SSF52540">
    <property type="entry name" value="P-loop containing nucleoside triphosphate hydrolases"/>
    <property type="match status" value="1"/>
</dbReference>
<dbReference type="Gene3D" id="3.90.320.10">
    <property type="match status" value="1"/>
</dbReference>
<feature type="domain" description="PD-(D/E)XK endonuclease-like" evidence="1">
    <location>
        <begin position="701"/>
        <end position="999"/>
    </location>
</feature>
<proteinExistence type="predicted"/>
<protein>
    <recommendedName>
        <fullName evidence="1">PD-(D/E)XK endonuclease-like domain-containing protein</fullName>
    </recommendedName>
</protein>
<comment type="caution">
    <text evidence="2">The sequence shown here is derived from an EMBL/GenBank/DDBJ whole genome shotgun (WGS) entry which is preliminary data.</text>
</comment>
<evidence type="ECO:0000259" key="1">
    <source>
        <dbReference type="Pfam" id="PF12705"/>
    </source>
</evidence>
<gene>
    <name evidence="2" type="ORF">HQ36_06560</name>
</gene>
<organism evidence="2 3">
    <name type="scientific">Porphyromonas gingivicanis</name>
    <dbReference type="NCBI Taxonomy" id="266762"/>
    <lineage>
        <taxon>Bacteria</taxon>
        <taxon>Pseudomonadati</taxon>
        <taxon>Bacteroidota</taxon>
        <taxon>Bacteroidia</taxon>
        <taxon>Bacteroidales</taxon>
        <taxon>Porphyromonadaceae</taxon>
        <taxon>Porphyromonas</taxon>
    </lineage>
</organism>
<evidence type="ECO:0000313" key="3">
    <source>
        <dbReference type="Proteomes" id="UP000030134"/>
    </source>
</evidence>
<dbReference type="OrthoDB" id="9762792at2"/>
<reference evidence="2 3" key="1">
    <citation type="submission" date="2014-08" db="EMBL/GenBank/DDBJ databases">
        <title>Porphyromonas gingivicanis strain:COT-022_OH1391 Genome sequencing.</title>
        <authorList>
            <person name="Wallis C."/>
            <person name="Deusch O."/>
            <person name="O'Flynn C."/>
            <person name="Davis I."/>
            <person name="Jospin G."/>
            <person name="Darling A.E."/>
            <person name="Coil D.A."/>
            <person name="Alexiev A."/>
            <person name="Horsfall A."/>
            <person name="Kirkwood N."/>
            <person name="Harris S."/>
            <person name="Eisen J.A."/>
        </authorList>
    </citation>
    <scope>NUCLEOTIDE SEQUENCE [LARGE SCALE GENOMIC DNA]</scope>
    <source>
        <strain evidence="3">COT-022 OH1391</strain>
    </source>
</reference>
<dbReference type="RefSeq" id="WP_036884561.1">
    <property type="nucleotide sequence ID" value="NZ_JQZW01000012.1"/>
</dbReference>
<dbReference type="STRING" id="266762.HQ36_06560"/>
<dbReference type="InterPro" id="IPR011604">
    <property type="entry name" value="PDDEXK-like_dom_sf"/>
</dbReference>
<sequence>MPYAPDFLHTLAKRVVSASTDRLYEHCFVFPSHRAGTFFKHYISQMLDVPAFAPQVITIEELEFRLSGLKQAGKTYLLCTLLEELYRLRQERQPEYTWEEGIVAMDHFERILRDFNDIDLFLAPADKIFRNMEHLEELTSIDYLTEEQRATIVQFWGTLPSSIGHSSSLSMGEEFSSILSEMELLYTRFREQLQREGVGYQGMMARNIVEMDEKLFVEHLATFLQRKIKHITIAGLYQITPAERLLLQRLSQYSSLFSIEFIWEDLPYSADTRLKDSEWSKIIGNALAENKAFFGGEVLKSNIPLTLPEIEIIRTSSDIGRSRIVPTLLQEIELLDAEAVNDLRCAIVLPQEKALVPLLEAIKPIKKDINITMGYPLSNSSTAIWVRRFIDLHLNVRWQGAKVLLPAKLLKVLLRHPMTRLLLSEKEIIALENLLKNSFYYVDFAAIQALKEVQISSLLRLFLTPLSQGVELLYTLQELLEALGKKLYLTLPEEDEETLRHFAQLEIEFTQTYTTVVVQLLNIVEPLQEPLNLTITVRLLRQLVEGENTPFEGEPLLGLQVMGFLESRLINFDYLIIPDANEGMLPKGKSSTVFGYIPNALRIGYGLPTYRFNDYIESYHFYRLISRARRVYFVTGSSQDYEPSRYLRQMRYLLGYPIRERSVQISLTDSHTPPITIKKNEEVIALLERYMGEALPKQPALSASSIYDFAQCPLRFYFKHLCAIGDPEKDEEFLNAGKFGSIVHNTMQQLYKPFEGQLLLKQDIDYYLDPKGGLQMVDSIIRKEYAFIVLNKEAPSAHDIEGIHEVYCRMVRKYVCAILEHDRRYENLTYCASEYSFLFSLPLDNGRRVRIKGFIDRVDQVEGVTRIIDYKTGSDKGVFPTMTSLFFPTDKDKASKAIPQLLLYAYYWYAHKDSSRPILPTLYALKELSKNPAHPIPPLELKELPKNETEIKDFREETIVHPFTEELKRCLENLFDPTQDFSQTSISDFCTYCSYKDICGR</sequence>
<accession>A0A0A2GAQ9</accession>
<dbReference type="eggNOG" id="COG3857">
    <property type="taxonomic scope" value="Bacteria"/>
</dbReference>